<dbReference type="InterPro" id="IPR001492">
    <property type="entry name" value="Flagellin"/>
</dbReference>
<dbReference type="RefSeq" id="WP_284100033.1">
    <property type="nucleotide sequence ID" value="NZ_JARRAF010000006.1"/>
</dbReference>
<evidence type="ECO:0000256" key="3">
    <source>
        <dbReference type="ARBA" id="ARBA00005709"/>
    </source>
</evidence>
<gene>
    <name evidence="7" type="primary">flgL</name>
    <name evidence="7" type="ORF">PZA18_06655</name>
</gene>
<dbReference type="SUPFAM" id="SSF64518">
    <property type="entry name" value="Phase 1 flagellin"/>
    <property type="match status" value="1"/>
</dbReference>
<dbReference type="Pfam" id="PF00669">
    <property type="entry name" value="Flagellin_N"/>
    <property type="match status" value="1"/>
</dbReference>
<evidence type="ECO:0000256" key="1">
    <source>
        <dbReference type="ARBA" id="ARBA00004365"/>
    </source>
</evidence>
<keyword evidence="4" id="KW-0975">Bacterial flagellum</keyword>
<evidence type="ECO:0000313" key="7">
    <source>
        <dbReference type="EMBL" id="MDK2123726.1"/>
    </source>
</evidence>
<dbReference type="InterPro" id="IPR049119">
    <property type="entry name" value="FlgK_D2-like"/>
</dbReference>
<dbReference type="InterPro" id="IPR013384">
    <property type="entry name" value="Flagell_FlgL"/>
</dbReference>
<sequence length="555" mass="60269">MRVSTNTIYDLGVSALQNRQAELVKHQQQLSTGRRILSPADDPVSAARTLDLTQSTQLNEQYIENTDYARGALSLAEGNMQQVIRVLQDVQTLAVNAGNPSLTLAEKKMLDQELRGRYAELIALGNSTDGNGQYLFSGFQGSTQPFTELNFGSVTYNGDEGQRRVQISTGRQIPVSDSGADLFFKIKDGNGTYATGMATPDLPNSITLKGGGSIVASRDWASAYTASEFKIDFDGTNYTITRLADNAQVTMDHAALQAGVLPGWGVRFVAVGPQPQALTTGRINPTVTKNVGTGVISTGVVTDPNKWADPNNVQAFRVQFHSVNDPNDPTGNRKLTRYDIIDNRPVLTNGSVNPNFNKSMIDGFDYTAGTPLGARDDTPGNPNTYPRLYKPGGDIELRQLPGENTPLVANWDFGGKFDVSGVPADGDSFAIRPSVEHDIFSTLGEFSTALTSYQGTDDGMATLQNRLNGVIANLNNSLGQVLGNQSNIGARLKEMDAVRNTNQDLNIQYKDSISRMNDLDYAKAITDFSLTQTYLDAARRSFAQVQNLSLFQYVQ</sequence>
<dbReference type="NCBIfam" id="TIGR02550">
    <property type="entry name" value="flagell_flgL"/>
    <property type="match status" value="1"/>
</dbReference>
<keyword evidence="7" id="KW-0966">Cell projection</keyword>
<dbReference type="PANTHER" id="PTHR42792:SF1">
    <property type="entry name" value="FLAGELLAR HOOK-ASSOCIATED PROTEIN 3"/>
    <property type="match status" value="1"/>
</dbReference>
<proteinExistence type="inferred from homology"/>
<accession>A0ABT7DUH2</accession>
<comment type="caution">
    <text evidence="7">The sequence shown here is derived from an EMBL/GenBank/DDBJ whole genome shotgun (WGS) entry which is preliminary data.</text>
</comment>
<feature type="domain" description="Flagellar hook-associated protein 1 D2-like" evidence="6">
    <location>
        <begin position="217"/>
        <end position="261"/>
    </location>
</feature>
<keyword evidence="8" id="KW-1185">Reference proteome</keyword>
<protein>
    <submittedName>
        <fullName evidence="7">Flagellar hook-associated protein FlgL</fullName>
    </submittedName>
</protein>
<name>A0ABT7DUH2_9NEIS</name>
<evidence type="ECO:0000259" key="6">
    <source>
        <dbReference type="Pfam" id="PF21158"/>
    </source>
</evidence>
<dbReference type="Pfam" id="PF21158">
    <property type="entry name" value="flgK_1st_1"/>
    <property type="match status" value="1"/>
</dbReference>
<dbReference type="Proteomes" id="UP001172778">
    <property type="component" value="Unassembled WGS sequence"/>
</dbReference>
<organism evidence="7 8">
    <name type="scientific">Parachitinimonas caeni</name>
    <dbReference type="NCBI Taxonomy" id="3031301"/>
    <lineage>
        <taxon>Bacteria</taxon>
        <taxon>Pseudomonadati</taxon>
        <taxon>Pseudomonadota</taxon>
        <taxon>Betaproteobacteria</taxon>
        <taxon>Neisseriales</taxon>
        <taxon>Chitinibacteraceae</taxon>
        <taxon>Parachitinimonas</taxon>
    </lineage>
</organism>
<feature type="domain" description="Flagellin N-terminal" evidence="5">
    <location>
        <begin position="3"/>
        <end position="139"/>
    </location>
</feature>
<dbReference type="PANTHER" id="PTHR42792">
    <property type="entry name" value="FLAGELLIN"/>
    <property type="match status" value="1"/>
</dbReference>
<comment type="subcellular location">
    <subcellularLocation>
        <location evidence="1">Bacterial flagellum</location>
    </subcellularLocation>
    <subcellularLocation>
        <location evidence="2">Secreted</location>
    </subcellularLocation>
</comment>
<reference evidence="7" key="1">
    <citation type="submission" date="2023-03" db="EMBL/GenBank/DDBJ databases">
        <title>Chitinimonas shenzhenensis gen. nov., sp. nov., a novel member of family Burkholderiaceae isolated from activated sludge collected in Shen Zhen, China.</title>
        <authorList>
            <person name="Wang X."/>
        </authorList>
    </citation>
    <scope>NUCLEOTIDE SEQUENCE</scope>
    <source>
        <strain evidence="7">DQS-5</strain>
    </source>
</reference>
<dbReference type="Gene3D" id="1.20.1330.10">
    <property type="entry name" value="f41 fragment of flagellin, N-terminal domain"/>
    <property type="match status" value="2"/>
</dbReference>
<evidence type="ECO:0000313" key="8">
    <source>
        <dbReference type="Proteomes" id="UP001172778"/>
    </source>
</evidence>
<comment type="similarity">
    <text evidence="3">Belongs to the bacterial flagellin family.</text>
</comment>
<evidence type="ECO:0000259" key="5">
    <source>
        <dbReference type="Pfam" id="PF00669"/>
    </source>
</evidence>
<keyword evidence="7" id="KW-0969">Cilium</keyword>
<dbReference type="EMBL" id="JARRAF010000006">
    <property type="protein sequence ID" value="MDK2123726.1"/>
    <property type="molecule type" value="Genomic_DNA"/>
</dbReference>
<dbReference type="InterPro" id="IPR001029">
    <property type="entry name" value="Flagellin_N"/>
</dbReference>
<evidence type="ECO:0000256" key="2">
    <source>
        <dbReference type="ARBA" id="ARBA00004613"/>
    </source>
</evidence>
<keyword evidence="7" id="KW-0282">Flagellum</keyword>
<evidence type="ECO:0000256" key="4">
    <source>
        <dbReference type="ARBA" id="ARBA00023143"/>
    </source>
</evidence>